<comment type="caution">
    <text evidence="2">The sequence shown here is derived from an EMBL/GenBank/DDBJ whole genome shotgun (WGS) entry which is preliminary data.</text>
</comment>
<dbReference type="AlphaFoldDB" id="A0A2V2LCU0"/>
<feature type="compositionally biased region" description="Basic and acidic residues" evidence="1">
    <location>
        <begin position="21"/>
        <end position="44"/>
    </location>
</feature>
<reference evidence="2 3" key="1">
    <citation type="submission" date="2018-05" db="EMBL/GenBank/DDBJ databases">
        <title>Rhodobacteraceae gen. nov., sp. nov. isolated from sea water.</title>
        <authorList>
            <person name="Ren Y."/>
        </authorList>
    </citation>
    <scope>NUCLEOTIDE SEQUENCE [LARGE SCALE GENOMIC DNA]</scope>
    <source>
        <strain evidence="2 3">TG-679</strain>
    </source>
</reference>
<name>A0A2V2LCU0_9RHOB</name>
<accession>A0A2V2LCU0</accession>
<evidence type="ECO:0000313" key="2">
    <source>
        <dbReference type="EMBL" id="PWR02942.1"/>
    </source>
</evidence>
<keyword evidence="3" id="KW-1185">Reference proteome</keyword>
<feature type="region of interest" description="Disordered" evidence="1">
    <location>
        <begin position="1"/>
        <end position="69"/>
    </location>
</feature>
<proteinExistence type="predicted"/>
<dbReference type="InterPro" id="IPR025227">
    <property type="entry name" value="DUF4169"/>
</dbReference>
<organism evidence="2 3">
    <name type="scientific">Meridianimarinicoccus roseus</name>
    <dbReference type="NCBI Taxonomy" id="2072018"/>
    <lineage>
        <taxon>Bacteria</taxon>
        <taxon>Pseudomonadati</taxon>
        <taxon>Pseudomonadota</taxon>
        <taxon>Alphaproteobacteria</taxon>
        <taxon>Rhodobacterales</taxon>
        <taxon>Paracoccaceae</taxon>
        <taxon>Meridianimarinicoccus</taxon>
    </lineage>
</organism>
<evidence type="ECO:0000313" key="3">
    <source>
        <dbReference type="Proteomes" id="UP000245680"/>
    </source>
</evidence>
<dbReference type="Pfam" id="PF13770">
    <property type="entry name" value="DUF4169"/>
    <property type="match status" value="1"/>
</dbReference>
<dbReference type="EMBL" id="QGKU01000031">
    <property type="protein sequence ID" value="PWR02942.1"/>
    <property type="molecule type" value="Genomic_DNA"/>
</dbReference>
<feature type="compositionally biased region" description="Basic residues" evidence="1">
    <location>
        <begin position="10"/>
        <end position="20"/>
    </location>
</feature>
<gene>
    <name evidence="2" type="ORF">DKT77_08315</name>
</gene>
<evidence type="ECO:0000256" key="1">
    <source>
        <dbReference type="SAM" id="MobiDB-lite"/>
    </source>
</evidence>
<dbReference type="RefSeq" id="WP_109811248.1">
    <property type="nucleotide sequence ID" value="NZ_QGKU01000031.1"/>
</dbReference>
<dbReference type="Proteomes" id="UP000245680">
    <property type="component" value="Unassembled WGS sequence"/>
</dbReference>
<sequence>MADQPINLNRARKARARRDKARQADENAVKFGRTRAEKDRDDAQARAARRHLDAHRREPDDDAPGGGAP</sequence>
<protein>
    <submittedName>
        <fullName evidence="2">DUF4169 domain-containing protein</fullName>
    </submittedName>
</protein>